<evidence type="ECO:0000256" key="1">
    <source>
        <dbReference type="PROSITE-ProRule" id="PRU00042"/>
    </source>
</evidence>
<feature type="compositionally biased region" description="Polar residues" evidence="2">
    <location>
        <begin position="68"/>
        <end position="77"/>
    </location>
</feature>
<dbReference type="Proteomes" id="UP000728032">
    <property type="component" value="Unassembled WGS sequence"/>
</dbReference>
<gene>
    <name evidence="4" type="ORF">ONB1V03_LOCUS6789</name>
</gene>
<feature type="domain" description="C2H2-type" evidence="3">
    <location>
        <begin position="84"/>
        <end position="111"/>
    </location>
</feature>
<dbReference type="InterPro" id="IPR013087">
    <property type="entry name" value="Znf_C2H2_type"/>
</dbReference>
<sequence>MSCKTMKGKTRTTHSLYRQSLITRHLKRLSIACDQSSSGSSGDTRVDQHQQRLPKTSDHLERKKLKSGSDSTSSATREPSGRRYRCRFCGSRGLRGTDLEAHHRSHEDDMYVDVVVDEETGLPVPHE</sequence>
<dbReference type="GO" id="GO:0008270">
    <property type="term" value="F:zinc ion binding"/>
    <property type="evidence" value="ECO:0007669"/>
    <property type="project" value="UniProtKB-KW"/>
</dbReference>
<accession>A0A7R9LV29</accession>
<protein>
    <recommendedName>
        <fullName evidence="3">C2H2-type domain-containing protein</fullName>
    </recommendedName>
</protein>
<evidence type="ECO:0000256" key="2">
    <source>
        <dbReference type="SAM" id="MobiDB-lite"/>
    </source>
</evidence>
<keyword evidence="1" id="KW-0862">Zinc</keyword>
<feature type="region of interest" description="Disordered" evidence="2">
    <location>
        <begin position="33"/>
        <end position="82"/>
    </location>
</feature>
<dbReference type="EMBL" id="CAJPVJ010003192">
    <property type="protein sequence ID" value="CAG2167280.1"/>
    <property type="molecule type" value="Genomic_DNA"/>
</dbReference>
<evidence type="ECO:0000313" key="4">
    <source>
        <dbReference type="EMBL" id="CAD7648504.1"/>
    </source>
</evidence>
<proteinExistence type="predicted"/>
<name>A0A7R9LV29_9ACAR</name>
<keyword evidence="1" id="KW-0479">Metal-binding</keyword>
<dbReference type="AlphaFoldDB" id="A0A7R9LV29"/>
<organism evidence="4">
    <name type="scientific">Oppiella nova</name>
    <dbReference type="NCBI Taxonomy" id="334625"/>
    <lineage>
        <taxon>Eukaryota</taxon>
        <taxon>Metazoa</taxon>
        <taxon>Ecdysozoa</taxon>
        <taxon>Arthropoda</taxon>
        <taxon>Chelicerata</taxon>
        <taxon>Arachnida</taxon>
        <taxon>Acari</taxon>
        <taxon>Acariformes</taxon>
        <taxon>Sarcoptiformes</taxon>
        <taxon>Oribatida</taxon>
        <taxon>Brachypylina</taxon>
        <taxon>Oppioidea</taxon>
        <taxon>Oppiidae</taxon>
        <taxon>Oppiella</taxon>
    </lineage>
</organism>
<evidence type="ECO:0000259" key="3">
    <source>
        <dbReference type="PROSITE" id="PS50157"/>
    </source>
</evidence>
<evidence type="ECO:0000313" key="5">
    <source>
        <dbReference type="Proteomes" id="UP000728032"/>
    </source>
</evidence>
<dbReference type="PROSITE" id="PS50157">
    <property type="entry name" value="ZINC_FINGER_C2H2_2"/>
    <property type="match status" value="1"/>
</dbReference>
<keyword evidence="1" id="KW-0863">Zinc-finger</keyword>
<feature type="compositionally biased region" description="Basic and acidic residues" evidence="2">
    <location>
        <begin position="44"/>
        <end position="61"/>
    </location>
</feature>
<dbReference type="EMBL" id="OC918017">
    <property type="protein sequence ID" value="CAD7648504.1"/>
    <property type="molecule type" value="Genomic_DNA"/>
</dbReference>
<feature type="compositionally biased region" description="Polar residues" evidence="2">
    <location>
        <begin position="33"/>
        <end position="43"/>
    </location>
</feature>
<reference evidence="4" key="1">
    <citation type="submission" date="2020-11" db="EMBL/GenBank/DDBJ databases">
        <authorList>
            <person name="Tran Van P."/>
        </authorList>
    </citation>
    <scope>NUCLEOTIDE SEQUENCE</scope>
</reference>
<keyword evidence="5" id="KW-1185">Reference proteome</keyword>